<accession>A0A178ZCV7</accession>
<proteinExistence type="predicted"/>
<dbReference type="AlphaFoldDB" id="A0A178ZCV7"/>
<evidence type="ECO:0000256" key="1">
    <source>
        <dbReference type="SAM" id="MobiDB-lite"/>
    </source>
</evidence>
<dbReference type="OrthoDB" id="62952at2759"/>
<dbReference type="GeneID" id="30013293"/>
<dbReference type="EMBL" id="LVYI01000008">
    <property type="protein sequence ID" value="OAP57013.1"/>
    <property type="molecule type" value="Genomic_DNA"/>
</dbReference>
<gene>
    <name evidence="2" type="ORF">AYL99_09125</name>
</gene>
<reference evidence="2 3" key="1">
    <citation type="submission" date="2016-04" db="EMBL/GenBank/DDBJ databases">
        <title>Draft genome of Fonsecaea erecta CBS 125763.</title>
        <authorList>
            <person name="Weiss V.A."/>
            <person name="Vicente V.A."/>
            <person name="Raittz R.T."/>
            <person name="Moreno L.F."/>
            <person name="De Souza E.M."/>
            <person name="Pedrosa F.O."/>
            <person name="Steffens M.B."/>
            <person name="Faoro H."/>
            <person name="Tadra-Sfeir M.Z."/>
            <person name="Najafzadeh M.J."/>
            <person name="Felipe M.S."/>
            <person name="Teixeira M."/>
            <person name="Sun J."/>
            <person name="Xi L."/>
            <person name="Gomes R."/>
            <person name="De Azevedo C.M."/>
            <person name="Salgado C.G."/>
            <person name="Da Silva M.B."/>
            <person name="Nascimento M.F."/>
            <person name="Queiroz-Telles F."/>
            <person name="Attili D.S."/>
            <person name="Gorbushina A."/>
        </authorList>
    </citation>
    <scope>NUCLEOTIDE SEQUENCE [LARGE SCALE GENOMIC DNA]</scope>
    <source>
        <strain evidence="2 3">CBS 125763</strain>
    </source>
</reference>
<name>A0A178ZCV7_9EURO</name>
<dbReference type="Proteomes" id="UP000078343">
    <property type="component" value="Unassembled WGS sequence"/>
</dbReference>
<evidence type="ECO:0000313" key="2">
    <source>
        <dbReference type="EMBL" id="OAP57013.1"/>
    </source>
</evidence>
<comment type="caution">
    <text evidence="2">The sequence shown here is derived from an EMBL/GenBank/DDBJ whole genome shotgun (WGS) entry which is preliminary data.</text>
</comment>
<sequence>MDGLPTSSPCTPTGPMGSLNYPPEILNQIYHELFVDDNQVLCFLCSTDPAYQTIDLKQAVNGHQASSVGELHWADLYDDRYYVHSSGLSAQFLRVCKRIWREGTGVLYGNLTIALRWTPKPDPCFSPFFKRNTPYVLAWARVVYPRSNESLLYFDNAHGLLHLLHWGVTHPSESWELDRPTFRQIREKRLSETSRRGAGPKGSRSASF</sequence>
<evidence type="ECO:0000313" key="3">
    <source>
        <dbReference type="Proteomes" id="UP000078343"/>
    </source>
</evidence>
<protein>
    <submittedName>
        <fullName evidence="2">Uncharacterized protein</fullName>
    </submittedName>
</protein>
<organism evidence="2 3">
    <name type="scientific">Fonsecaea erecta</name>
    <dbReference type="NCBI Taxonomy" id="1367422"/>
    <lineage>
        <taxon>Eukaryota</taxon>
        <taxon>Fungi</taxon>
        <taxon>Dikarya</taxon>
        <taxon>Ascomycota</taxon>
        <taxon>Pezizomycotina</taxon>
        <taxon>Eurotiomycetes</taxon>
        <taxon>Chaetothyriomycetidae</taxon>
        <taxon>Chaetothyriales</taxon>
        <taxon>Herpotrichiellaceae</taxon>
        <taxon>Fonsecaea</taxon>
    </lineage>
</organism>
<feature type="region of interest" description="Disordered" evidence="1">
    <location>
        <begin position="188"/>
        <end position="208"/>
    </location>
</feature>
<dbReference type="RefSeq" id="XP_018690380.1">
    <property type="nucleotide sequence ID" value="XM_018840633.1"/>
</dbReference>
<keyword evidence="3" id="KW-1185">Reference proteome</keyword>